<dbReference type="Gene3D" id="1.20.120.330">
    <property type="entry name" value="Nucleotidyltransferases domain 2"/>
    <property type="match status" value="1"/>
</dbReference>
<comment type="caution">
    <text evidence="2">The sequence shown here is derived from an EMBL/GenBank/DDBJ whole genome shotgun (WGS) entry which is preliminary data.</text>
</comment>
<feature type="domain" description="HEPN" evidence="1">
    <location>
        <begin position="196"/>
        <end position="247"/>
    </location>
</feature>
<protein>
    <submittedName>
        <fullName evidence="2">HEPN domain-containing protein</fullName>
    </submittedName>
</protein>
<dbReference type="EMBL" id="SLWQ01000010">
    <property type="protein sequence ID" value="TCO37264.1"/>
    <property type="molecule type" value="Genomic_DNA"/>
</dbReference>
<sequence length="324" mass="36470">MASRNLKLRRSIAPMLESIDSIQSDNGKPLHLRPIEAADLIARHSIVKVEEDDDKDNFIEKPWFAAIYAEIHKWYVAKYGSLMKAQRDNATGLIVHRGLPHTIDVPKTISTLQENGLVRLTFPSKLYPAEDPMAWVRPKISKRSIGPRAGKLSKRIAGTCNGLRKIGLNAGFAGGENTGVPLMAASIVAHLSKAAAAASSHHKESNSLALWDLHLACEKSVKSLLTQRKIQFPKIHDLMKLNGLVHDPALRQMAHRVIRRFPSENQVIRHRYLQEMVISPNKLYVFYSLALRLCVIYTSSLTQEFQIADASFFLKRPPWFSQLE</sequence>
<dbReference type="Proteomes" id="UP000294862">
    <property type="component" value="Unassembled WGS sequence"/>
</dbReference>
<organism evidence="2 3">
    <name type="scientific">Dokdonella fugitiva</name>
    <dbReference type="NCBI Taxonomy" id="328517"/>
    <lineage>
        <taxon>Bacteria</taxon>
        <taxon>Pseudomonadati</taxon>
        <taxon>Pseudomonadota</taxon>
        <taxon>Gammaproteobacteria</taxon>
        <taxon>Lysobacterales</taxon>
        <taxon>Rhodanobacteraceae</taxon>
        <taxon>Dokdonella</taxon>
    </lineage>
</organism>
<dbReference type="Pfam" id="PF05168">
    <property type="entry name" value="HEPN"/>
    <property type="match status" value="1"/>
</dbReference>
<dbReference type="AlphaFoldDB" id="A0A4R2I041"/>
<proteinExistence type="predicted"/>
<evidence type="ECO:0000313" key="2">
    <source>
        <dbReference type="EMBL" id="TCO37264.1"/>
    </source>
</evidence>
<name>A0A4R2I041_9GAMM</name>
<gene>
    <name evidence="2" type="ORF">EV148_11075</name>
</gene>
<evidence type="ECO:0000259" key="1">
    <source>
        <dbReference type="Pfam" id="PF05168"/>
    </source>
</evidence>
<reference evidence="2 3" key="1">
    <citation type="journal article" date="2015" name="Stand. Genomic Sci.">
        <title>Genomic Encyclopedia of Bacterial and Archaeal Type Strains, Phase III: the genomes of soil and plant-associated and newly described type strains.</title>
        <authorList>
            <person name="Whitman W.B."/>
            <person name="Woyke T."/>
            <person name="Klenk H.P."/>
            <person name="Zhou Y."/>
            <person name="Lilburn T.G."/>
            <person name="Beck B.J."/>
            <person name="De Vos P."/>
            <person name="Vandamme P."/>
            <person name="Eisen J.A."/>
            <person name="Garrity G."/>
            <person name="Hugenholtz P."/>
            <person name="Kyrpides N.C."/>
        </authorList>
    </citation>
    <scope>NUCLEOTIDE SEQUENCE [LARGE SCALE GENOMIC DNA]</scope>
    <source>
        <strain evidence="2 3">A3</strain>
    </source>
</reference>
<accession>A0A4R2I041</accession>
<dbReference type="InterPro" id="IPR007842">
    <property type="entry name" value="HEPN_dom"/>
</dbReference>
<keyword evidence="3" id="KW-1185">Reference proteome</keyword>
<evidence type="ECO:0000313" key="3">
    <source>
        <dbReference type="Proteomes" id="UP000294862"/>
    </source>
</evidence>